<dbReference type="InterPro" id="IPR006674">
    <property type="entry name" value="HD_domain"/>
</dbReference>
<dbReference type="KEGG" id="efr:EFREU_v1c00830"/>
<dbReference type="SUPFAM" id="SSF109604">
    <property type="entry name" value="HD-domain/PDEase-like"/>
    <property type="match status" value="1"/>
</dbReference>
<dbReference type="Gene3D" id="1.10.3210.10">
    <property type="entry name" value="Hypothetical protein af1432"/>
    <property type="match status" value="1"/>
</dbReference>
<dbReference type="OrthoDB" id="9803619at2"/>
<protein>
    <submittedName>
        <fullName evidence="1">HD superfamily phosphohydrolase</fullName>
    </submittedName>
</protein>
<organism evidence="1 2">
    <name type="scientific">Entomoplasma freundtii</name>
    <dbReference type="NCBI Taxonomy" id="74700"/>
    <lineage>
        <taxon>Bacteria</taxon>
        <taxon>Bacillati</taxon>
        <taxon>Mycoplasmatota</taxon>
        <taxon>Mollicutes</taxon>
        <taxon>Entomoplasmatales</taxon>
        <taxon>Entomoplasmataceae</taxon>
        <taxon>Entomoplasma</taxon>
    </lineage>
</organism>
<dbReference type="InterPro" id="IPR045509">
    <property type="entry name" value="HD_assoc_2"/>
</dbReference>
<sequence length="402" mass="46638">MYEKVIRDNVHGDIYFHEPIFMEIMNTPEMQRLRRVSQLAGASLAYPGATHTRFAHSIGTYHILNLFFEAQDFQKISKAEKRLTYLAGLMHDIGHGPFSHTFEKINPRNHEEYSIDIIKNPKGNISKILKKYKINPDDVAAIIDGKYPNKVLNLLVSSQLDADRLDYLMRDSYGAGVDYALLDAKWIVRHAKIMDDKIVFPLKTLNAIESYLLGRHHMYQQVYNHPSSIAFDSLFTLWFKRFLELANNNYSFKNLAIVDYFDDRIKDQPLSLKKYLQLDDPLMMSFFANGAQESDQIFSDLSKRLLNRGLFKVVKSTPHLKSKISNQLAQKGYDLRYYFDEYIPKRSTVYQNDFSGKKDETIWFDEGGQIKPLSTLSVFTNSINLVTTNNNEKNLLFPKELV</sequence>
<reference evidence="1 2" key="1">
    <citation type="submission" date="2017-11" db="EMBL/GenBank/DDBJ databases">
        <title>Genome sequence of Entomoplasma freundtii BARC 318 (ATCC 51999).</title>
        <authorList>
            <person name="Lo W.-S."/>
            <person name="Gasparich G.E."/>
            <person name="Kuo C.-H."/>
        </authorList>
    </citation>
    <scope>NUCLEOTIDE SEQUENCE [LARGE SCALE GENOMIC DNA]</scope>
    <source>
        <strain evidence="1 2">BARC 318</strain>
    </source>
</reference>
<accession>A0A2K8NQJ5</accession>
<evidence type="ECO:0000313" key="1">
    <source>
        <dbReference type="EMBL" id="ATZ16110.1"/>
    </source>
</evidence>
<dbReference type="Pfam" id="PF01966">
    <property type="entry name" value="HD"/>
    <property type="match status" value="1"/>
</dbReference>
<dbReference type="InterPro" id="IPR050135">
    <property type="entry name" value="dGTPase-like"/>
</dbReference>
<dbReference type="GO" id="GO:0008832">
    <property type="term" value="F:dGTPase activity"/>
    <property type="evidence" value="ECO:0007669"/>
    <property type="project" value="TreeGrafter"/>
</dbReference>
<dbReference type="PANTHER" id="PTHR11373">
    <property type="entry name" value="DEOXYNUCLEOSIDE TRIPHOSPHATE TRIPHOSPHOHYDROLASE"/>
    <property type="match status" value="1"/>
</dbReference>
<proteinExistence type="predicted"/>
<evidence type="ECO:0000313" key="2">
    <source>
        <dbReference type="Proteomes" id="UP000232222"/>
    </source>
</evidence>
<name>A0A2K8NQJ5_9MOLU</name>
<dbReference type="PANTHER" id="PTHR11373:SF4">
    <property type="entry name" value="DEOXYNUCLEOSIDE TRIPHOSPHATE TRIPHOSPHOHYDROLASE SAMHD1"/>
    <property type="match status" value="1"/>
</dbReference>
<dbReference type="RefSeq" id="WP_100609072.1">
    <property type="nucleotide sequence ID" value="NZ_CP024962.1"/>
</dbReference>
<dbReference type="Pfam" id="PF19276">
    <property type="entry name" value="HD_assoc_2"/>
    <property type="match status" value="1"/>
</dbReference>
<dbReference type="GO" id="GO:0006203">
    <property type="term" value="P:dGTP catabolic process"/>
    <property type="evidence" value="ECO:0007669"/>
    <property type="project" value="TreeGrafter"/>
</dbReference>
<dbReference type="InterPro" id="IPR003607">
    <property type="entry name" value="HD/PDEase_dom"/>
</dbReference>
<keyword evidence="1" id="KW-0378">Hydrolase</keyword>
<gene>
    <name evidence="1" type="ORF">EFREU_v1c00830</name>
</gene>
<dbReference type="Proteomes" id="UP000232222">
    <property type="component" value="Chromosome"/>
</dbReference>
<dbReference type="SMART" id="SM00471">
    <property type="entry name" value="HDc"/>
    <property type="match status" value="1"/>
</dbReference>
<dbReference type="AlphaFoldDB" id="A0A2K8NQJ5"/>
<dbReference type="PROSITE" id="PS51831">
    <property type="entry name" value="HD"/>
    <property type="match status" value="1"/>
</dbReference>
<dbReference type="EMBL" id="CP024962">
    <property type="protein sequence ID" value="ATZ16110.1"/>
    <property type="molecule type" value="Genomic_DNA"/>
</dbReference>
<keyword evidence="2" id="KW-1185">Reference proteome</keyword>
<dbReference type="CDD" id="cd00077">
    <property type="entry name" value="HDc"/>
    <property type="match status" value="1"/>
</dbReference>